<accession>A0ABZ1BMD2</accession>
<dbReference type="SUPFAM" id="SSF53756">
    <property type="entry name" value="UDP-Glycosyltransferase/glycogen phosphorylase"/>
    <property type="match status" value="1"/>
</dbReference>
<sequence>MSKVAVVASYAPSLVRFRGHLLRTLVDMGHTVYAFAPDIDGKVESWLRDAGIIARRFFLQRTGMNFVADMRSISELRRLFLSVQPDVVLGYSVKPVVYGSWAAKLAGVRRICSLISGLGYAFSGDSWKHKALRAVVRRLYKEALRWNDVVMFQNPDDMELFRQGRIVPDSARIVVVRGSGVDLDHFRPTPLPQTGMTFLMISRLLKEKGVEEYAEAARIIRSRYPEARFLLVGPMDSNPGGISPTDLQRWTAGGFVEYVGEVDDVRPYIRQSTVYVLPSYREGTPRSVLEAMAMGRPIVTTDVPGCRQTVEDGLNGFLVPPRDPTALANALERFIVDSRLASRMGQASRRMAEERFDVRQVTAAMLDAMELLVQPRGR</sequence>
<dbReference type="Gene3D" id="3.40.50.2000">
    <property type="entry name" value="Glycogen Phosphorylase B"/>
    <property type="match status" value="2"/>
</dbReference>
<protein>
    <submittedName>
        <fullName evidence="2">Glycosyltransferase family 4 protein</fullName>
    </submittedName>
</protein>
<evidence type="ECO:0000259" key="1">
    <source>
        <dbReference type="Pfam" id="PF13579"/>
    </source>
</evidence>
<dbReference type="RefSeq" id="WP_324667969.1">
    <property type="nucleotide sequence ID" value="NZ_CP141614.1"/>
</dbReference>
<dbReference type="InterPro" id="IPR028098">
    <property type="entry name" value="Glyco_trans_4-like_N"/>
</dbReference>
<organism evidence="2 3">
    <name type="scientific">Geochorda subterranea</name>
    <dbReference type="NCBI Taxonomy" id="3109564"/>
    <lineage>
        <taxon>Bacteria</taxon>
        <taxon>Bacillati</taxon>
        <taxon>Bacillota</taxon>
        <taxon>Limnochordia</taxon>
        <taxon>Limnochordales</taxon>
        <taxon>Geochordaceae</taxon>
        <taxon>Geochorda</taxon>
    </lineage>
</organism>
<reference evidence="3" key="1">
    <citation type="submission" date="2023-12" db="EMBL/GenBank/DDBJ databases">
        <title>Novel isolates from deep terrestrial aquifers shed light on the physiology and ecology of the class Limnochordia.</title>
        <authorList>
            <person name="Karnachuk O.V."/>
            <person name="Lukina A.P."/>
            <person name="Avakyan M.R."/>
            <person name="Kadnikov V."/>
            <person name="Begmatov S."/>
            <person name="Beletsky A.V."/>
            <person name="Mardanov A.V."/>
            <person name="Ravin N.V."/>
        </authorList>
    </citation>
    <scope>NUCLEOTIDE SEQUENCE [LARGE SCALE GENOMIC DNA]</scope>
    <source>
        <strain evidence="3">LN</strain>
    </source>
</reference>
<dbReference type="PANTHER" id="PTHR12526">
    <property type="entry name" value="GLYCOSYLTRANSFERASE"/>
    <property type="match status" value="1"/>
</dbReference>
<dbReference type="CDD" id="cd03808">
    <property type="entry name" value="GT4_CapM-like"/>
    <property type="match status" value="1"/>
</dbReference>
<evidence type="ECO:0000313" key="2">
    <source>
        <dbReference type="EMBL" id="WRP13725.1"/>
    </source>
</evidence>
<gene>
    <name evidence="2" type="ORF">VLY81_09765</name>
</gene>
<proteinExistence type="predicted"/>
<dbReference type="PANTHER" id="PTHR12526:SF638">
    <property type="entry name" value="SPORE COAT PROTEIN SA"/>
    <property type="match status" value="1"/>
</dbReference>
<dbReference type="Pfam" id="PF13579">
    <property type="entry name" value="Glyco_trans_4_4"/>
    <property type="match status" value="1"/>
</dbReference>
<feature type="domain" description="Glycosyltransferase subfamily 4-like N-terminal" evidence="1">
    <location>
        <begin position="19"/>
        <end position="176"/>
    </location>
</feature>
<dbReference type="Proteomes" id="UP001333102">
    <property type="component" value="Chromosome"/>
</dbReference>
<name>A0ABZ1BMD2_9FIRM</name>
<dbReference type="EMBL" id="CP141614">
    <property type="protein sequence ID" value="WRP13725.1"/>
    <property type="molecule type" value="Genomic_DNA"/>
</dbReference>
<evidence type="ECO:0000313" key="3">
    <source>
        <dbReference type="Proteomes" id="UP001333102"/>
    </source>
</evidence>
<keyword evidence="3" id="KW-1185">Reference proteome</keyword>
<dbReference type="Pfam" id="PF13692">
    <property type="entry name" value="Glyco_trans_1_4"/>
    <property type="match status" value="1"/>
</dbReference>